<feature type="region of interest" description="Disordered" evidence="1">
    <location>
        <begin position="100"/>
        <end position="128"/>
    </location>
</feature>
<feature type="compositionally biased region" description="Basic and acidic residues" evidence="1">
    <location>
        <begin position="58"/>
        <end position="69"/>
    </location>
</feature>
<gene>
    <name evidence="2" type="ORF">PILCRDRAFT_819635</name>
</gene>
<dbReference type="AlphaFoldDB" id="A0A0C3C1B9"/>
<accession>A0A0C3C1B9</accession>
<reference evidence="2 3" key="1">
    <citation type="submission" date="2014-04" db="EMBL/GenBank/DDBJ databases">
        <authorList>
            <consortium name="DOE Joint Genome Institute"/>
            <person name="Kuo A."/>
            <person name="Tarkka M."/>
            <person name="Buscot F."/>
            <person name="Kohler A."/>
            <person name="Nagy L.G."/>
            <person name="Floudas D."/>
            <person name="Copeland A."/>
            <person name="Barry K.W."/>
            <person name="Cichocki N."/>
            <person name="Veneault-Fourrey C."/>
            <person name="LaButti K."/>
            <person name="Lindquist E.A."/>
            <person name="Lipzen A."/>
            <person name="Lundell T."/>
            <person name="Morin E."/>
            <person name="Murat C."/>
            <person name="Sun H."/>
            <person name="Tunlid A."/>
            <person name="Henrissat B."/>
            <person name="Grigoriev I.V."/>
            <person name="Hibbett D.S."/>
            <person name="Martin F."/>
            <person name="Nordberg H.P."/>
            <person name="Cantor M.N."/>
            <person name="Hua S.X."/>
        </authorList>
    </citation>
    <scope>NUCLEOTIDE SEQUENCE [LARGE SCALE GENOMIC DNA]</scope>
    <source>
        <strain evidence="2 3">F 1598</strain>
    </source>
</reference>
<sequence>MGFKYDPSIAGSSVRFDPPDPKDPPITFHKPHPDSTIQPIMLREFSKRLRKQYGWQKSADEPIHQHLDPSETDTQGLAPMKWDHFVQLMTEMGFKYDPSTAGSSVRFDPPDPKDPPITFHKPHPDSTIHPIMLKEFSKRLRKQYGWQESELLKSRR</sequence>
<dbReference type="STRING" id="765440.A0A0C3C1B9"/>
<proteinExistence type="predicted"/>
<keyword evidence="3" id="KW-1185">Reference proteome</keyword>
<feature type="region of interest" description="Disordered" evidence="1">
    <location>
        <begin position="56"/>
        <end position="76"/>
    </location>
</feature>
<protein>
    <recommendedName>
        <fullName evidence="4">Type II toxin-antitoxin system HicA family toxin</fullName>
    </recommendedName>
</protein>
<evidence type="ECO:0008006" key="4">
    <source>
        <dbReference type="Google" id="ProtNLM"/>
    </source>
</evidence>
<organism evidence="2 3">
    <name type="scientific">Piloderma croceum (strain F 1598)</name>
    <dbReference type="NCBI Taxonomy" id="765440"/>
    <lineage>
        <taxon>Eukaryota</taxon>
        <taxon>Fungi</taxon>
        <taxon>Dikarya</taxon>
        <taxon>Basidiomycota</taxon>
        <taxon>Agaricomycotina</taxon>
        <taxon>Agaricomycetes</taxon>
        <taxon>Agaricomycetidae</taxon>
        <taxon>Atheliales</taxon>
        <taxon>Atheliaceae</taxon>
        <taxon>Piloderma</taxon>
    </lineage>
</organism>
<dbReference type="EMBL" id="KN832991">
    <property type="protein sequence ID" value="KIM83397.1"/>
    <property type="molecule type" value="Genomic_DNA"/>
</dbReference>
<dbReference type="PANTHER" id="PTHR40788">
    <property type="entry name" value="CLR5 DOMAIN-CONTAINING PROTEIN-RELATED"/>
    <property type="match status" value="1"/>
</dbReference>
<reference evidence="3" key="2">
    <citation type="submission" date="2015-01" db="EMBL/GenBank/DDBJ databases">
        <title>Evolutionary Origins and Diversification of the Mycorrhizal Mutualists.</title>
        <authorList>
            <consortium name="DOE Joint Genome Institute"/>
            <consortium name="Mycorrhizal Genomics Consortium"/>
            <person name="Kohler A."/>
            <person name="Kuo A."/>
            <person name="Nagy L.G."/>
            <person name="Floudas D."/>
            <person name="Copeland A."/>
            <person name="Barry K.W."/>
            <person name="Cichocki N."/>
            <person name="Veneault-Fourrey C."/>
            <person name="LaButti K."/>
            <person name="Lindquist E.A."/>
            <person name="Lipzen A."/>
            <person name="Lundell T."/>
            <person name="Morin E."/>
            <person name="Murat C."/>
            <person name="Riley R."/>
            <person name="Ohm R."/>
            <person name="Sun H."/>
            <person name="Tunlid A."/>
            <person name="Henrissat B."/>
            <person name="Grigoriev I.V."/>
            <person name="Hibbett D.S."/>
            <person name="Martin F."/>
        </authorList>
    </citation>
    <scope>NUCLEOTIDE SEQUENCE [LARGE SCALE GENOMIC DNA]</scope>
    <source>
        <strain evidence="3">F 1598</strain>
    </source>
</reference>
<dbReference type="HOGENOM" id="CLU_1687327_0_0_1"/>
<dbReference type="PANTHER" id="PTHR40788:SF1">
    <property type="entry name" value="IPA PROTEIN"/>
    <property type="match status" value="1"/>
</dbReference>
<dbReference type="GO" id="GO:0003729">
    <property type="term" value="F:mRNA binding"/>
    <property type="evidence" value="ECO:0007669"/>
    <property type="project" value="InterPro"/>
</dbReference>
<dbReference type="Proteomes" id="UP000054166">
    <property type="component" value="Unassembled WGS sequence"/>
</dbReference>
<evidence type="ECO:0000313" key="3">
    <source>
        <dbReference type="Proteomes" id="UP000054166"/>
    </source>
</evidence>
<name>A0A0C3C1B9_PILCF</name>
<dbReference type="InParanoid" id="A0A0C3C1B9"/>
<dbReference type="OrthoDB" id="2922289at2759"/>
<evidence type="ECO:0000256" key="1">
    <source>
        <dbReference type="SAM" id="MobiDB-lite"/>
    </source>
</evidence>
<feature type="region of interest" description="Disordered" evidence="1">
    <location>
        <begin position="1"/>
        <end position="39"/>
    </location>
</feature>
<dbReference type="Pfam" id="PF07927">
    <property type="entry name" value="HicA_toxin"/>
    <property type="match status" value="2"/>
</dbReference>
<evidence type="ECO:0000313" key="2">
    <source>
        <dbReference type="EMBL" id="KIM83397.1"/>
    </source>
</evidence>
<dbReference type="InterPro" id="IPR012933">
    <property type="entry name" value="HicA_mRNA_interferase"/>
</dbReference>